<protein>
    <submittedName>
        <fullName evidence="2">DUF131 domain-containing protein</fullName>
    </submittedName>
</protein>
<feature type="transmembrane region" description="Helical" evidence="1">
    <location>
        <begin position="31"/>
        <end position="47"/>
    </location>
</feature>
<feature type="transmembrane region" description="Helical" evidence="1">
    <location>
        <begin position="6"/>
        <end position="24"/>
    </location>
</feature>
<reference evidence="3" key="1">
    <citation type="journal article" date="2015" name="Appl. Environ. Microbiol.">
        <title>Nanoarchaeota, Their Sulfolobales Host, and Nanoarchaeota Virus Distribution across Yellowstone National Park Hot Springs.</title>
        <authorList>
            <person name="Munson-McGee J.H."/>
            <person name="Field E.K."/>
            <person name="Bateson M."/>
            <person name="Rooney C."/>
            <person name="Stepanauskas R."/>
            <person name="Young M.J."/>
        </authorList>
    </citation>
    <scope>NUCLEOTIDE SEQUENCE [LARGE SCALE GENOMIC DNA]</scope>
    <source>
        <strain evidence="3">SCGC AB-777_F03</strain>
    </source>
</reference>
<reference evidence="2" key="2">
    <citation type="submission" date="2017-05" db="EMBL/GenBank/DDBJ databases">
        <authorList>
            <person name="Munson-Mcgee J.H."/>
        </authorList>
    </citation>
    <scope>NUCLEOTIDE SEQUENCE</scope>
    <source>
        <strain evidence="2">SCGC AB-777_F03</strain>
    </source>
</reference>
<dbReference type="Pfam" id="PF01998">
    <property type="entry name" value="DUF131"/>
    <property type="match status" value="1"/>
</dbReference>
<dbReference type="Proteomes" id="UP000245509">
    <property type="component" value="Unassembled WGS sequence"/>
</dbReference>
<accession>A0A2T9WLM0</accession>
<dbReference type="EMBL" id="QEFP02000007">
    <property type="protein sequence ID" value="MCC5447084.1"/>
    <property type="molecule type" value="Genomic_DNA"/>
</dbReference>
<dbReference type="RefSeq" id="WP_420887680.1">
    <property type="nucleotide sequence ID" value="NZ_QEFP02000007.1"/>
</dbReference>
<dbReference type="EMBL" id="QEFP01000004">
    <property type="protein sequence ID" value="PVU68721.1"/>
    <property type="molecule type" value="Genomic_DNA"/>
</dbReference>
<gene>
    <name evidence="2" type="ORF">DDW03_001560</name>
    <name evidence="3" type="ORF">DDW03_01330</name>
</gene>
<keyword evidence="1" id="KW-0472">Membrane</keyword>
<evidence type="ECO:0000256" key="1">
    <source>
        <dbReference type="SAM" id="Phobius"/>
    </source>
</evidence>
<keyword evidence="1" id="KW-0812">Transmembrane</keyword>
<feature type="transmembrane region" description="Helical" evidence="1">
    <location>
        <begin position="53"/>
        <end position="74"/>
    </location>
</feature>
<reference evidence="3" key="3">
    <citation type="submission" date="2017-05" db="EMBL/GenBank/DDBJ databases">
        <authorList>
            <person name="Song R."/>
            <person name="Chenine A.L."/>
            <person name="Ruprecht R.M."/>
        </authorList>
    </citation>
    <scope>NUCLEOTIDE SEQUENCE</scope>
    <source>
        <strain evidence="3">SCGC AB-777_F03</strain>
    </source>
</reference>
<dbReference type="NCBIfam" id="TIGR00304">
    <property type="entry name" value="TIGR00304 family membrane protein"/>
    <property type="match status" value="1"/>
</dbReference>
<reference evidence="2" key="4">
    <citation type="submission" date="2021-11" db="EMBL/GenBank/DDBJ databases">
        <authorList>
            <person name="Munson-Mcgee J."/>
            <person name="Field E."/>
            <person name="Bateson M."/>
            <person name="Rooney C."/>
            <person name="Stepanauskas R."/>
            <person name="Young M."/>
        </authorList>
    </citation>
    <scope>NUCLEOTIDE SEQUENCE</scope>
    <source>
        <strain evidence="2">SCGC AB-777_F03</strain>
    </source>
</reference>
<comment type="caution">
    <text evidence="3">The sequence shown here is derived from an EMBL/GenBank/DDBJ whole genome shotgun (WGS) entry which is preliminary data.</text>
</comment>
<proteinExistence type="predicted"/>
<keyword evidence="1" id="KW-1133">Transmembrane helix</keyword>
<organism evidence="3">
    <name type="scientific">Nanobsidianus stetteri</name>
    <dbReference type="NCBI Taxonomy" id="1294122"/>
    <lineage>
        <taxon>Archaea</taxon>
        <taxon>Nanobdellota</taxon>
        <taxon>Candidatus Nanoarchaeia</taxon>
        <taxon>Nanoarchaeales</taxon>
        <taxon>Nanopusillaceae</taxon>
        <taxon>Candidatus Nanobsidianus</taxon>
    </lineage>
</organism>
<evidence type="ECO:0000313" key="2">
    <source>
        <dbReference type="EMBL" id="MCC5447084.1"/>
    </source>
</evidence>
<dbReference type="AlphaFoldDB" id="A0A2T9WLM0"/>
<name>A0A2T9WLM0_NANST</name>
<dbReference type="InterPro" id="IPR002849">
    <property type="entry name" value="DUF131"/>
</dbReference>
<sequence>MNSNIFLILSIIFLFISIILLFIYSLSNSSNTKFAGLILIGPIPILISNSYQLSIILLIILLIIILIILIIFFYKVII</sequence>
<evidence type="ECO:0000313" key="3">
    <source>
        <dbReference type="EMBL" id="PVU68721.1"/>
    </source>
</evidence>